<evidence type="ECO:0000256" key="1">
    <source>
        <dbReference type="ARBA" id="ARBA00022737"/>
    </source>
</evidence>
<evidence type="ECO:0000259" key="3">
    <source>
        <dbReference type="PROSITE" id="PS50853"/>
    </source>
</evidence>
<dbReference type="PANTHER" id="PTHR46708">
    <property type="entry name" value="TENASCIN"/>
    <property type="match status" value="1"/>
</dbReference>
<dbReference type="InterPro" id="IPR036116">
    <property type="entry name" value="FN3_sf"/>
</dbReference>
<dbReference type="InterPro" id="IPR013783">
    <property type="entry name" value="Ig-like_fold"/>
</dbReference>
<proteinExistence type="predicted"/>
<dbReference type="InterPro" id="IPR003961">
    <property type="entry name" value="FN3_dom"/>
</dbReference>
<gene>
    <name evidence="4" type="ORF">PS704_03414</name>
</gene>
<dbReference type="PANTHER" id="PTHR46708:SF2">
    <property type="entry name" value="FIBRONECTIN TYPE-III DOMAIN-CONTAINING PROTEIN"/>
    <property type="match status" value="1"/>
</dbReference>
<evidence type="ECO:0000256" key="2">
    <source>
        <dbReference type="SAM" id="MobiDB-lite"/>
    </source>
</evidence>
<feature type="domain" description="Fibronectin type-III" evidence="3">
    <location>
        <begin position="27"/>
        <end position="117"/>
    </location>
</feature>
<feature type="domain" description="Fibronectin type-III" evidence="3">
    <location>
        <begin position="118"/>
        <end position="203"/>
    </location>
</feature>
<feature type="domain" description="Fibronectin type-III" evidence="3">
    <location>
        <begin position="383"/>
        <end position="473"/>
    </location>
</feature>
<keyword evidence="1" id="KW-0677">Repeat</keyword>
<protein>
    <recommendedName>
        <fullName evidence="3">Fibronectin type-III domain-containing protein</fullName>
    </recommendedName>
</protein>
<name>A0A5E7DF66_PSEFL</name>
<dbReference type="Gene3D" id="2.60.40.10">
    <property type="entry name" value="Immunoglobulins"/>
    <property type="match status" value="6"/>
</dbReference>
<feature type="region of interest" description="Disordered" evidence="2">
    <location>
        <begin position="1"/>
        <end position="20"/>
    </location>
</feature>
<dbReference type="InterPro" id="IPR050991">
    <property type="entry name" value="ECM_Regulatory_Proteins"/>
</dbReference>
<reference evidence="4 5" key="1">
    <citation type="submission" date="2019-09" db="EMBL/GenBank/DDBJ databases">
        <authorList>
            <person name="Chandra G."/>
            <person name="Truman W A."/>
        </authorList>
    </citation>
    <scope>NUCLEOTIDE SEQUENCE [LARGE SCALE GENOMIC DNA]</scope>
    <source>
        <strain evidence="4">PS704</strain>
    </source>
</reference>
<accession>A0A5E7DF66</accession>
<sequence length="647" mass="71010">MSSDDVSGSPTETLTKSVSGSEVRICAPGGVRGLRTSPSTAQLTWDEPYATCHLCPDAIGYEVYGWGIARQRVLRPPCELSGLNAGVEYLLYVTAKAAGNNISVPSPLRLFKLTAPTKPGTLELRDSTHASMTLSWSPSVPAWGGTSYRVYLNGTLVKRVTDPEVKLTHLQSHTVYSVEVRAVNSAGVSEPSFATFRTRLRPPSNLRFSQRNGNCRLLWDPAFKTFPSHELSINGQIFTTAPGVCWHYFKLVDVSPGTVPHHLKFEVHAQLDGEVSDVSRLEKTVVDDVPPDQPGTPVASDISDNSVTLKWEPSSDDIGVARYRVVLNGLLLFHTPNTHFTFTQLTSGAYHWVFVRAQDKDGNLSDPSQATVFKTTGQAPAPRPLAPEVSVTEMNSTSVLLKWIYPEENPVIGVRVLLNDEHLKDIVALDYYRVKNLIPNVEYSISIAAFDVFGQLSEPTVLVHVPKDVTPPSKPENLSATEVTIDSVTLAWEDSTDDFGIHEYVIYNNHEYFDRTPLTRYTAVDLLPGTYSFEVCAMDLSGNVSEPAALSVMIEGQLTSAPTNFRFTQATGTLPIPTLKWDAPANMDNVVRYDIVLTGPMGTAIPYSTARTFLQPLLLPRTRYDVSITALNEIGSSLPLIAEITTK</sequence>
<dbReference type="AlphaFoldDB" id="A0A5E7DF66"/>
<dbReference type="SUPFAM" id="SSF49265">
    <property type="entry name" value="Fibronectin type III"/>
    <property type="match status" value="3"/>
</dbReference>
<dbReference type="PROSITE" id="PS50853">
    <property type="entry name" value="FN3"/>
    <property type="match status" value="4"/>
</dbReference>
<dbReference type="EMBL" id="CABVHP010000009">
    <property type="protein sequence ID" value="VVO10565.1"/>
    <property type="molecule type" value="Genomic_DNA"/>
</dbReference>
<feature type="domain" description="Fibronectin type-III" evidence="3">
    <location>
        <begin position="293"/>
        <end position="379"/>
    </location>
</feature>
<evidence type="ECO:0000313" key="5">
    <source>
        <dbReference type="Proteomes" id="UP000326557"/>
    </source>
</evidence>
<organism evidence="4 5">
    <name type="scientific">Pseudomonas fluorescens</name>
    <dbReference type="NCBI Taxonomy" id="294"/>
    <lineage>
        <taxon>Bacteria</taxon>
        <taxon>Pseudomonadati</taxon>
        <taxon>Pseudomonadota</taxon>
        <taxon>Gammaproteobacteria</taxon>
        <taxon>Pseudomonadales</taxon>
        <taxon>Pseudomonadaceae</taxon>
        <taxon>Pseudomonas</taxon>
    </lineage>
</organism>
<dbReference type="Proteomes" id="UP000326557">
    <property type="component" value="Unassembled WGS sequence"/>
</dbReference>
<dbReference type="SMART" id="SM00060">
    <property type="entry name" value="FN3"/>
    <property type="match status" value="7"/>
</dbReference>
<dbReference type="OrthoDB" id="6845000at2"/>
<dbReference type="CDD" id="cd00063">
    <property type="entry name" value="FN3"/>
    <property type="match status" value="6"/>
</dbReference>
<dbReference type="Pfam" id="PF00041">
    <property type="entry name" value="fn3"/>
    <property type="match status" value="2"/>
</dbReference>
<evidence type="ECO:0000313" key="4">
    <source>
        <dbReference type="EMBL" id="VVO10565.1"/>
    </source>
</evidence>